<dbReference type="PROSITE" id="PS50883">
    <property type="entry name" value="EAL"/>
    <property type="match status" value="1"/>
</dbReference>
<dbReference type="EMBL" id="JBAKAP010000001">
    <property type="protein sequence ID" value="MEL0615462.1"/>
    <property type="molecule type" value="Genomic_DNA"/>
</dbReference>
<dbReference type="SMART" id="SM00052">
    <property type="entry name" value="EAL"/>
    <property type="match status" value="1"/>
</dbReference>
<protein>
    <submittedName>
        <fullName evidence="2">EAL domain-containing protein</fullName>
    </submittedName>
</protein>
<dbReference type="Proteomes" id="UP001378242">
    <property type="component" value="Unassembled WGS sequence"/>
</dbReference>
<comment type="caution">
    <text evidence="2">The sequence shown here is derived from an EMBL/GenBank/DDBJ whole genome shotgun (WGS) entry which is preliminary data.</text>
</comment>
<dbReference type="InterPro" id="IPR003018">
    <property type="entry name" value="GAF"/>
</dbReference>
<dbReference type="SUPFAM" id="SSF141868">
    <property type="entry name" value="EAL domain-like"/>
    <property type="match status" value="1"/>
</dbReference>
<dbReference type="InterPro" id="IPR035919">
    <property type="entry name" value="EAL_sf"/>
</dbReference>
<dbReference type="SMART" id="SM00065">
    <property type="entry name" value="GAF"/>
    <property type="match status" value="1"/>
</dbReference>
<dbReference type="PANTHER" id="PTHR43102">
    <property type="entry name" value="SLR1143 PROTEIN"/>
    <property type="match status" value="1"/>
</dbReference>
<dbReference type="InterPro" id="IPR029016">
    <property type="entry name" value="GAF-like_dom_sf"/>
</dbReference>
<evidence type="ECO:0000313" key="2">
    <source>
        <dbReference type="EMBL" id="MEL0615462.1"/>
    </source>
</evidence>
<dbReference type="PANTHER" id="PTHR43102:SF2">
    <property type="entry name" value="GAF DOMAIN-CONTAINING PROTEIN"/>
    <property type="match status" value="1"/>
</dbReference>
<sequence length="606" mass="68998">MPAAPHPREQERIDSLHALHVLDSEHEKRYDDLTRLVADIFDVPICLVSLVDENRQWFKAHCGIDARETGRDLAFCAHALHEERYLVVNDASKDERFHDNPLVTGPPYLRFYAGALLRDSSGLPLGTLCLIDHTPRELSAPQLERLGRCAMLVENELIQRDSLLTERTRATLQASIDPITGYSTRRRYLQTFAHWMENRGSESYQAIMLKVSEAEHWRHHQGEVFLQEVMQSLSSQINESFDDEDVIKGRLCSDTLIILLPQRQSVSGMRWQRFITQPWLMHLSSALRPKLLVATATFTPEGATAHELVELLEEELASAAHWAPCQQNLQVADLSSNVTLAIALGDRFARALRDNELSLHAQPILDVRTRKVCGMEMLLRWQVQGRWVTANQMLRMAERAGLGEELDTWVLRQTCAMISRWQSQRSTESLGVPVSLNLSAKRLIDSEYAETLRRILRLYRLKGEHLRLDLTGCERFAETPEALIAAMTSLTRDGVTFCIDRFGRENANLRLLSRMPAVAVKLHPRFMAPQQHEPDQTRLIKAWTYAMKTLGLVPIAVGSKRVQQLSELESLGFDQVQSDAFGQPALPEDSYAQWLAETHSPLNKRL</sequence>
<feature type="domain" description="EAL" evidence="1">
    <location>
        <begin position="341"/>
        <end position="598"/>
    </location>
</feature>
<dbReference type="Gene3D" id="3.30.70.270">
    <property type="match status" value="1"/>
</dbReference>
<reference evidence="2 3" key="1">
    <citation type="submission" date="2024-02" db="EMBL/GenBank/DDBJ databases">
        <title>Bacteria isolated from the canopy kelp, Nereocystis luetkeana.</title>
        <authorList>
            <person name="Pfister C.A."/>
            <person name="Younker I.T."/>
            <person name="Light S.H."/>
        </authorList>
    </citation>
    <scope>NUCLEOTIDE SEQUENCE [LARGE SCALE GENOMIC DNA]</scope>
    <source>
        <strain evidence="2 3">TI.5.07</strain>
    </source>
</reference>
<dbReference type="Gene3D" id="3.20.20.450">
    <property type="entry name" value="EAL domain"/>
    <property type="match status" value="1"/>
</dbReference>
<name>A0ABU9GER4_COBMA</name>
<accession>A0ABU9GER4</accession>
<proteinExistence type="predicted"/>
<organism evidence="2 3">
    <name type="scientific">Cobetia marina</name>
    <name type="common">Deleya marina</name>
    <dbReference type="NCBI Taxonomy" id="28258"/>
    <lineage>
        <taxon>Bacteria</taxon>
        <taxon>Pseudomonadati</taxon>
        <taxon>Pseudomonadota</taxon>
        <taxon>Gammaproteobacteria</taxon>
        <taxon>Oceanospirillales</taxon>
        <taxon>Halomonadaceae</taxon>
        <taxon>Cobetia</taxon>
    </lineage>
</organism>
<dbReference type="RefSeq" id="WP_341541670.1">
    <property type="nucleotide sequence ID" value="NZ_JBAKAP010000001.1"/>
</dbReference>
<dbReference type="CDD" id="cd01948">
    <property type="entry name" value="EAL"/>
    <property type="match status" value="1"/>
</dbReference>
<dbReference type="Pfam" id="PF00563">
    <property type="entry name" value="EAL"/>
    <property type="match status" value="1"/>
</dbReference>
<gene>
    <name evidence="2" type="ORF">V6243_01370</name>
</gene>
<evidence type="ECO:0000259" key="1">
    <source>
        <dbReference type="PROSITE" id="PS50883"/>
    </source>
</evidence>
<dbReference type="Gene3D" id="3.30.450.40">
    <property type="match status" value="1"/>
</dbReference>
<evidence type="ECO:0000313" key="3">
    <source>
        <dbReference type="Proteomes" id="UP001378242"/>
    </source>
</evidence>
<dbReference type="InterPro" id="IPR001633">
    <property type="entry name" value="EAL_dom"/>
</dbReference>
<dbReference type="InterPro" id="IPR043128">
    <property type="entry name" value="Rev_trsase/Diguanyl_cyclase"/>
</dbReference>
<keyword evidence="3" id="KW-1185">Reference proteome</keyword>
<dbReference type="SUPFAM" id="SSF55781">
    <property type="entry name" value="GAF domain-like"/>
    <property type="match status" value="1"/>
</dbReference>
<dbReference type="Pfam" id="PF01590">
    <property type="entry name" value="GAF"/>
    <property type="match status" value="1"/>
</dbReference>